<dbReference type="HOGENOM" id="CLU_1234037_0_0_9"/>
<evidence type="ECO:0000256" key="1">
    <source>
        <dbReference type="SAM" id="Phobius"/>
    </source>
</evidence>
<protein>
    <recommendedName>
        <fullName evidence="2">Putative zinc-finger domain-containing protein</fullName>
    </recommendedName>
</protein>
<organism evidence="3 4">
    <name type="scientific">Sporosarcina newyorkensis 2681</name>
    <dbReference type="NCBI Taxonomy" id="1027292"/>
    <lineage>
        <taxon>Bacteria</taxon>
        <taxon>Bacillati</taxon>
        <taxon>Bacillota</taxon>
        <taxon>Bacilli</taxon>
        <taxon>Bacillales</taxon>
        <taxon>Caryophanaceae</taxon>
        <taxon>Sporosarcina</taxon>
    </lineage>
</organism>
<dbReference type="InterPro" id="IPR027383">
    <property type="entry name" value="Znf_put"/>
</dbReference>
<keyword evidence="1" id="KW-0812">Transmembrane</keyword>
<dbReference type="Proteomes" id="UP000005316">
    <property type="component" value="Unassembled WGS sequence"/>
</dbReference>
<proteinExistence type="predicted"/>
<reference evidence="3 4" key="1">
    <citation type="submission" date="2011-04" db="EMBL/GenBank/DDBJ databases">
        <authorList>
            <person name="Muzny D."/>
            <person name="Qin X."/>
            <person name="Deng J."/>
            <person name="Jiang H."/>
            <person name="Liu Y."/>
            <person name="Qu J."/>
            <person name="Song X.-Z."/>
            <person name="Zhang L."/>
            <person name="Thornton R."/>
            <person name="Coyle M."/>
            <person name="Francisco L."/>
            <person name="Jackson L."/>
            <person name="Javaid M."/>
            <person name="Korchina V."/>
            <person name="Kovar C."/>
            <person name="Mata R."/>
            <person name="Mathew T."/>
            <person name="Ngo R."/>
            <person name="Nguyen L."/>
            <person name="Nguyen N."/>
            <person name="Okwuonu G."/>
            <person name="Ongeri F."/>
            <person name="Pham C."/>
            <person name="Simmons D."/>
            <person name="Wilczek-Boney K."/>
            <person name="Hale W."/>
            <person name="Jakkamsetti A."/>
            <person name="Pham P."/>
            <person name="Ruth R."/>
            <person name="San Lucas F."/>
            <person name="Warren J."/>
            <person name="Zhang J."/>
            <person name="Zhao Z."/>
            <person name="Zhou C."/>
            <person name="Zhu D."/>
            <person name="Lee S."/>
            <person name="Bess C."/>
            <person name="Blankenburg K."/>
            <person name="Forbes L."/>
            <person name="Fu Q."/>
            <person name="Gubbala S."/>
            <person name="Hirani K."/>
            <person name="Jayaseelan J.C."/>
            <person name="Lara F."/>
            <person name="Munidasa M."/>
            <person name="Palculict T."/>
            <person name="Patil S."/>
            <person name="Pu L.-L."/>
            <person name="Saada N."/>
            <person name="Tang L."/>
            <person name="Weissenberger G."/>
            <person name="Zhu Y."/>
            <person name="Hemphill L."/>
            <person name="Shang Y."/>
            <person name="Youmans B."/>
            <person name="Ayvaz T."/>
            <person name="Ross M."/>
            <person name="Santibanez J."/>
            <person name="Aqrawi P."/>
            <person name="Gross S."/>
            <person name="Joshi V."/>
            <person name="Fowler G."/>
            <person name="Nazareth L."/>
            <person name="Reid J."/>
            <person name="Worley K."/>
            <person name="Petrosino J."/>
            <person name="Highlander S."/>
            <person name="Gibbs R."/>
        </authorList>
    </citation>
    <scope>NUCLEOTIDE SEQUENCE [LARGE SCALE GENOMIC DNA]</scope>
    <source>
        <strain evidence="3 4">2681</strain>
    </source>
</reference>
<keyword evidence="1" id="KW-1133">Transmembrane helix</keyword>
<feature type="domain" description="Putative zinc-finger" evidence="2">
    <location>
        <begin position="10"/>
        <end position="41"/>
    </location>
</feature>
<accession>F9DWP4</accession>
<evidence type="ECO:0000313" key="4">
    <source>
        <dbReference type="Proteomes" id="UP000005316"/>
    </source>
</evidence>
<gene>
    <name evidence="3" type="ORF">HMPREF9372_3225</name>
</gene>
<comment type="caution">
    <text evidence="3">The sequence shown here is derived from an EMBL/GenBank/DDBJ whole genome shotgun (WGS) entry which is preliminary data.</text>
</comment>
<keyword evidence="1" id="KW-0472">Membrane</keyword>
<sequence>MNKAMEHNVFKDLASAYIEGLTSEKTNNQMNKHMAQCEECRSYLNEMKEEFFRKDENERTKEKRNIDYFKKVRSNNRKKVLVIVSSLVSVFLLLIAIYYFAFVDMRLADADNVEANIHSQDMTTTLTFKPSKENRYLLTMENSDEGYINSIFVYEMRDDFSPSAKLLKDGISVRYTFVDNNTLLLDDGKQLKIKDEDKVTIHYKDRTEEILVKDLYEIE</sequence>
<evidence type="ECO:0000313" key="3">
    <source>
        <dbReference type="EMBL" id="EGQ21679.1"/>
    </source>
</evidence>
<dbReference type="EMBL" id="AFPZ01000100">
    <property type="protein sequence ID" value="EGQ21679.1"/>
    <property type="molecule type" value="Genomic_DNA"/>
</dbReference>
<dbReference type="STRING" id="759851.SAMN04244570_2970"/>
<dbReference type="AlphaFoldDB" id="F9DWP4"/>
<dbReference type="eggNOG" id="COG5660">
    <property type="taxonomic scope" value="Bacteria"/>
</dbReference>
<dbReference type="Pfam" id="PF13490">
    <property type="entry name" value="zf-HC2"/>
    <property type="match status" value="1"/>
</dbReference>
<name>F9DWP4_9BACL</name>
<evidence type="ECO:0000259" key="2">
    <source>
        <dbReference type="Pfam" id="PF13490"/>
    </source>
</evidence>
<feature type="transmembrane region" description="Helical" evidence="1">
    <location>
        <begin position="80"/>
        <end position="101"/>
    </location>
</feature>